<reference evidence="1" key="1">
    <citation type="submission" date="2021-06" db="EMBL/GenBank/DDBJ databases">
        <authorList>
            <person name="Kallberg Y."/>
            <person name="Tangrot J."/>
            <person name="Rosling A."/>
        </authorList>
    </citation>
    <scope>NUCLEOTIDE SEQUENCE</scope>
    <source>
        <strain evidence="1">IN212</strain>
    </source>
</reference>
<dbReference type="Proteomes" id="UP000789396">
    <property type="component" value="Unassembled WGS sequence"/>
</dbReference>
<keyword evidence="2" id="KW-1185">Reference proteome</keyword>
<gene>
    <name evidence="1" type="ORF">RFULGI_LOCUS15944</name>
</gene>
<proteinExistence type="predicted"/>
<dbReference type="AlphaFoldDB" id="A0A9N9JLJ6"/>
<organism evidence="1 2">
    <name type="scientific">Racocetra fulgida</name>
    <dbReference type="NCBI Taxonomy" id="60492"/>
    <lineage>
        <taxon>Eukaryota</taxon>
        <taxon>Fungi</taxon>
        <taxon>Fungi incertae sedis</taxon>
        <taxon>Mucoromycota</taxon>
        <taxon>Glomeromycotina</taxon>
        <taxon>Glomeromycetes</taxon>
        <taxon>Diversisporales</taxon>
        <taxon>Gigasporaceae</taxon>
        <taxon>Racocetra</taxon>
    </lineage>
</organism>
<protein>
    <submittedName>
        <fullName evidence="1">6756_t:CDS:1</fullName>
    </submittedName>
</protein>
<accession>A0A9N9JLJ6</accession>
<sequence>FYESPNNISNEEQVIDISVEQQQQYLAKRIHKILEMVAIYENEYQC</sequence>
<evidence type="ECO:0000313" key="1">
    <source>
        <dbReference type="EMBL" id="CAG8782427.1"/>
    </source>
</evidence>
<evidence type="ECO:0000313" key="2">
    <source>
        <dbReference type="Proteomes" id="UP000789396"/>
    </source>
</evidence>
<comment type="caution">
    <text evidence="1">The sequence shown here is derived from an EMBL/GenBank/DDBJ whole genome shotgun (WGS) entry which is preliminary data.</text>
</comment>
<dbReference type="EMBL" id="CAJVPZ010053861">
    <property type="protein sequence ID" value="CAG8782427.1"/>
    <property type="molecule type" value="Genomic_DNA"/>
</dbReference>
<name>A0A9N9JLJ6_9GLOM</name>
<feature type="non-terminal residue" evidence="1">
    <location>
        <position position="1"/>
    </location>
</feature>